<dbReference type="InterPro" id="IPR032282">
    <property type="entry name" value="HAGH_C"/>
</dbReference>
<dbReference type="NCBIfam" id="TIGR03413">
    <property type="entry name" value="GSH_gloB"/>
    <property type="match status" value="1"/>
</dbReference>
<dbReference type="EC" id="3.1.2.6" evidence="7"/>
<comment type="function">
    <text evidence="7">Thiolesterase that catalyzes the hydrolysis of S-D-lactoyl-glutathione to form glutathione and D-lactic acid.</text>
</comment>
<feature type="binding site" evidence="7">
    <location>
        <position position="126"/>
    </location>
    <ligand>
        <name>Zn(2+)</name>
        <dbReference type="ChEBI" id="CHEBI:29105"/>
        <label>2</label>
    </ligand>
</feature>
<feature type="binding site" evidence="7">
    <location>
        <position position="109"/>
    </location>
    <ligand>
        <name>Zn(2+)</name>
        <dbReference type="ChEBI" id="CHEBI:29105"/>
        <label>1</label>
    </ligand>
</feature>
<accession>A0A4R1B8R3</accession>
<dbReference type="UniPathway" id="UPA00619">
    <property type="reaction ID" value="UER00676"/>
</dbReference>
<dbReference type="InterPro" id="IPR017782">
    <property type="entry name" value="Hydroxyacylglutathione_Hdrlase"/>
</dbReference>
<feature type="binding site" evidence="7">
    <location>
        <position position="52"/>
    </location>
    <ligand>
        <name>Zn(2+)</name>
        <dbReference type="ChEBI" id="CHEBI:29105"/>
        <label>1</label>
    </ligand>
</feature>
<dbReference type="Pfam" id="PF00753">
    <property type="entry name" value="Lactamase_B"/>
    <property type="match status" value="1"/>
</dbReference>
<feature type="binding site" evidence="7">
    <location>
        <position position="164"/>
    </location>
    <ligand>
        <name>Zn(2+)</name>
        <dbReference type="ChEBI" id="CHEBI:29105"/>
        <label>2</label>
    </ligand>
</feature>
<reference evidence="9 10" key="1">
    <citation type="submission" date="2019-03" db="EMBL/GenBank/DDBJ databases">
        <title>Genome sequence of Thiobacillaceae bacterium LSR1, a sulfur-oxidizing bacterium isolated from freshwater sediment.</title>
        <authorList>
            <person name="Li S."/>
        </authorList>
    </citation>
    <scope>NUCLEOTIDE SEQUENCE [LARGE SCALE GENOMIC DNA]</scope>
    <source>
        <strain evidence="9 10">LSR1</strain>
    </source>
</reference>
<dbReference type="InterPro" id="IPR050110">
    <property type="entry name" value="Glyoxalase_II_hydrolase"/>
</dbReference>
<feature type="domain" description="Metallo-beta-lactamase" evidence="8">
    <location>
        <begin position="11"/>
        <end position="164"/>
    </location>
</feature>
<dbReference type="Gene3D" id="3.60.15.10">
    <property type="entry name" value="Ribonuclease Z/Hydroxyacylglutathione hydrolase-like"/>
    <property type="match status" value="1"/>
</dbReference>
<keyword evidence="6 7" id="KW-0862">Zinc</keyword>
<dbReference type="Pfam" id="PF12706">
    <property type="entry name" value="Lactamase_B_2"/>
    <property type="match status" value="1"/>
</dbReference>
<dbReference type="SUPFAM" id="SSF56281">
    <property type="entry name" value="Metallo-hydrolase/oxidoreductase"/>
    <property type="match status" value="1"/>
</dbReference>
<keyword evidence="4 7" id="KW-0479">Metal-binding</keyword>
<dbReference type="CDD" id="cd07723">
    <property type="entry name" value="hydroxyacylglutathione_hydrolase_MBL-fold"/>
    <property type="match status" value="1"/>
</dbReference>
<comment type="subunit">
    <text evidence="7">Monomer.</text>
</comment>
<dbReference type="PANTHER" id="PTHR43705">
    <property type="entry name" value="HYDROXYACYLGLUTATHIONE HYDROLASE"/>
    <property type="match status" value="1"/>
</dbReference>
<comment type="catalytic activity">
    <reaction evidence="1 7">
        <text>an S-(2-hydroxyacyl)glutathione + H2O = a 2-hydroxy carboxylate + glutathione + H(+)</text>
        <dbReference type="Rhea" id="RHEA:21864"/>
        <dbReference type="ChEBI" id="CHEBI:15377"/>
        <dbReference type="ChEBI" id="CHEBI:15378"/>
        <dbReference type="ChEBI" id="CHEBI:57925"/>
        <dbReference type="ChEBI" id="CHEBI:58896"/>
        <dbReference type="ChEBI" id="CHEBI:71261"/>
        <dbReference type="EC" id="3.1.2.6"/>
    </reaction>
</comment>
<feature type="binding site" evidence="7">
    <location>
        <position position="126"/>
    </location>
    <ligand>
        <name>Zn(2+)</name>
        <dbReference type="ChEBI" id="CHEBI:29105"/>
        <label>1</label>
    </ligand>
</feature>
<evidence type="ECO:0000259" key="8">
    <source>
        <dbReference type="SMART" id="SM00849"/>
    </source>
</evidence>
<evidence type="ECO:0000256" key="6">
    <source>
        <dbReference type="ARBA" id="ARBA00022833"/>
    </source>
</evidence>
<comment type="similarity">
    <text evidence="3 7">Belongs to the metallo-beta-lactamase superfamily. Glyoxalase II family.</text>
</comment>
<feature type="binding site" evidence="7">
    <location>
        <position position="57"/>
    </location>
    <ligand>
        <name>Zn(2+)</name>
        <dbReference type="ChEBI" id="CHEBI:29105"/>
        <label>2</label>
    </ligand>
</feature>
<comment type="caution">
    <text evidence="9">The sequence shown here is derived from an EMBL/GenBank/DDBJ whole genome shotgun (WGS) entry which is preliminary data.</text>
</comment>
<feature type="binding site" evidence="7">
    <location>
        <position position="56"/>
    </location>
    <ligand>
        <name>Zn(2+)</name>
        <dbReference type="ChEBI" id="CHEBI:29105"/>
        <label>2</label>
    </ligand>
</feature>
<organism evidence="9 10">
    <name type="scientific">Parasulfuritortus cantonensis</name>
    <dbReference type="NCBI Taxonomy" id="2528202"/>
    <lineage>
        <taxon>Bacteria</taxon>
        <taxon>Pseudomonadati</taxon>
        <taxon>Pseudomonadota</taxon>
        <taxon>Betaproteobacteria</taxon>
        <taxon>Nitrosomonadales</taxon>
        <taxon>Thiobacillaceae</taxon>
        <taxon>Parasulfuritortus</taxon>
    </lineage>
</organism>
<dbReference type="SMART" id="SM00849">
    <property type="entry name" value="Lactamase_B"/>
    <property type="match status" value="1"/>
</dbReference>
<dbReference type="Proteomes" id="UP000295443">
    <property type="component" value="Unassembled WGS sequence"/>
</dbReference>
<dbReference type="HAMAP" id="MF_01374">
    <property type="entry name" value="Glyoxalase_2"/>
    <property type="match status" value="1"/>
</dbReference>
<comment type="cofactor">
    <cofactor evidence="7">
        <name>Zn(2+)</name>
        <dbReference type="ChEBI" id="CHEBI:29105"/>
    </cofactor>
    <text evidence="7">Binds 2 Zn(2+) ions per subunit.</text>
</comment>
<evidence type="ECO:0000256" key="7">
    <source>
        <dbReference type="HAMAP-Rule" id="MF_01374"/>
    </source>
</evidence>
<dbReference type="GO" id="GO:0004416">
    <property type="term" value="F:hydroxyacylglutathione hydrolase activity"/>
    <property type="evidence" value="ECO:0007669"/>
    <property type="project" value="UniProtKB-UniRule"/>
</dbReference>
<dbReference type="GO" id="GO:0046872">
    <property type="term" value="F:metal ion binding"/>
    <property type="evidence" value="ECO:0007669"/>
    <property type="project" value="UniProtKB-KW"/>
</dbReference>
<dbReference type="InterPro" id="IPR001279">
    <property type="entry name" value="Metallo-B-lactamas"/>
</dbReference>
<evidence type="ECO:0000256" key="4">
    <source>
        <dbReference type="ARBA" id="ARBA00022723"/>
    </source>
</evidence>
<dbReference type="GO" id="GO:0019243">
    <property type="term" value="P:methylglyoxal catabolic process to D-lactate via S-lactoyl-glutathione"/>
    <property type="evidence" value="ECO:0007669"/>
    <property type="project" value="UniProtKB-UniRule"/>
</dbReference>
<comment type="pathway">
    <text evidence="2 7">Secondary metabolite metabolism; methylglyoxal degradation; (R)-lactate from methylglyoxal: step 2/2.</text>
</comment>
<dbReference type="OrthoDB" id="9802248at2"/>
<protein>
    <recommendedName>
        <fullName evidence="7">Hydroxyacylglutathione hydrolase</fullName>
        <ecNumber evidence="7">3.1.2.6</ecNumber>
    </recommendedName>
    <alternativeName>
        <fullName evidence="7">Glyoxalase II</fullName>
        <shortName evidence="7">Glx II</shortName>
    </alternativeName>
</protein>
<gene>
    <name evidence="7 9" type="primary">gloB</name>
    <name evidence="9" type="ORF">EZJ19_10620</name>
</gene>
<dbReference type="InterPro" id="IPR036866">
    <property type="entry name" value="RibonucZ/Hydroxyglut_hydro"/>
</dbReference>
<keyword evidence="5 7" id="KW-0378">Hydrolase</keyword>
<keyword evidence="10" id="KW-1185">Reference proteome</keyword>
<dbReference type="PANTHER" id="PTHR43705:SF1">
    <property type="entry name" value="HYDROXYACYLGLUTATHIONE HYDROLASE GLOB"/>
    <property type="match status" value="1"/>
</dbReference>
<name>A0A4R1B8R3_9PROT</name>
<dbReference type="AlphaFoldDB" id="A0A4R1B8R3"/>
<dbReference type="Pfam" id="PF16123">
    <property type="entry name" value="HAGH_C"/>
    <property type="match status" value="1"/>
</dbReference>
<dbReference type="InterPro" id="IPR035680">
    <property type="entry name" value="Clx_II_MBL"/>
</dbReference>
<evidence type="ECO:0000256" key="1">
    <source>
        <dbReference type="ARBA" id="ARBA00001623"/>
    </source>
</evidence>
<dbReference type="EMBL" id="SJZB01000040">
    <property type="protein sequence ID" value="TCJ13205.1"/>
    <property type="molecule type" value="Genomic_DNA"/>
</dbReference>
<evidence type="ECO:0000256" key="5">
    <source>
        <dbReference type="ARBA" id="ARBA00022801"/>
    </source>
</evidence>
<evidence type="ECO:0000313" key="10">
    <source>
        <dbReference type="Proteomes" id="UP000295443"/>
    </source>
</evidence>
<evidence type="ECO:0000256" key="2">
    <source>
        <dbReference type="ARBA" id="ARBA00004963"/>
    </source>
</evidence>
<evidence type="ECO:0000256" key="3">
    <source>
        <dbReference type="ARBA" id="ARBA00006759"/>
    </source>
</evidence>
<proteinExistence type="inferred from homology"/>
<evidence type="ECO:0000313" key="9">
    <source>
        <dbReference type="EMBL" id="TCJ13205.1"/>
    </source>
</evidence>
<feature type="binding site" evidence="7">
    <location>
        <position position="54"/>
    </location>
    <ligand>
        <name>Zn(2+)</name>
        <dbReference type="ChEBI" id="CHEBI:29105"/>
        <label>1</label>
    </ligand>
</feature>
<dbReference type="PIRSF" id="PIRSF005457">
    <property type="entry name" value="Glx"/>
    <property type="match status" value="1"/>
</dbReference>
<sequence length="254" mass="27611">MSLEPILAFEDNYIWTIHDGRVALFVDPGEAGPILTWLADRRMRPAAVLVTHRHGDHVGGLGPLRARFPELPVYGPAGIAGVNVEVGEGSRCTIAALGLSLDVMATPGHTLEHVVYHGHGWLFCGDTLFSCGCGKVFDGTPAMLHASLKRLAALPPETLVCCAHEYTLDNLLYARALEPDNPVLADWQTRAETLRQAGHPTVPTRLAEELAGNPFLRCDDPELRRCLATRTGHATFGDSTDVFAVLRSDKDIFN</sequence>